<organism evidence="1 2">
    <name type="scientific">Trichococcus collinsii</name>
    <dbReference type="NCBI Taxonomy" id="157076"/>
    <lineage>
        <taxon>Bacteria</taxon>
        <taxon>Bacillati</taxon>
        <taxon>Bacillota</taxon>
        <taxon>Bacilli</taxon>
        <taxon>Lactobacillales</taxon>
        <taxon>Carnobacteriaceae</taxon>
        <taxon>Trichococcus</taxon>
    </lineage>
</organism>
<keyword evidence="2" id="KW-1185">Reference proteome</keyword>
<gene>
    <name evidence="1" type="ORF">SAMN04488525_101651</name>
</gene>
<evidence type="ECO:0000313" key="2">
    <source>
        <dbReference type="Proteomes" id="UP000199042"/>
    </source>
</evidence>
<dbReference type="Proteomes" id="UP000199042">
    <property type="component" value="Unassembled WGS sequence"/>
</dbReference>
<name>A0AB37ZX78_9LACT</name>
<proteinExistence type="predicted"/>
<dbReference type="AlphaFoldDB" id="A0AB37ZX78"/>
<evidence type="ECO:0000313" key="1">
    <source>
        <dbReference type="EMBL" id="SDZ93041.1"/>
    </source>
</evidence>
<protein>
    <recommendedName>
        <fullName evidence="3">Phage protein</fullName>
    </recommendedName>
</protein>
<dbReference type="EMBL" id="FNQH01000001">
    <property type="protein sequence ID" value="SDZ93041.1"/>
    <property type="molecule type" value="Genomic_DNA"/>
</dbReference>
<evidence type="ECO:0008006" key="3">
    <source>
        <dbReference type="Google" id="ProtNLM"/>
    </source>
</evidence>
<dbReference type="RefSeq" id="WP_086984704.1">
    <property type="nucleotide sequence ID" value="NZ_FJNA01000001.1"/>
</dbReference>
<sequence>MVHTINDISEFDKLYPEQQIQLVTWCEKSFIQIKNITNCRSSYGLKHDFEYSTDGFYISNGSFKGAMIKAGFKHKEHIGSPNWHFNISKKSVKRVRELNRQ</sequence>
<comment type="caution">
    <text evidence="1">The sequence shown here is derived from an EMBL/GenBank/DDBJ whole genome shotgun (WGS) entry which is preliminary data.</text>
</comment>
<reference evidence="1 2" key="1">
    <citation type="submission" date="2016-10" db="EMBL/GenBank/DDBJ databases">
        <authorList>
            <person name="Varghese N."/>
            <person name="Submissions S."/>
        </authorList>
    </citation>
    <scope>NUCLEOTIDE SEQUENCE [LARGE SCALE GENOMIC DNA]</scope>
    <source>
        <strain evidence="1 2">DSM 14526</strain>
    </source>
</reference>
<accession>A0AB37ZX78</accession>